<feature type="compositionally biased region" description="Polar residues" evidence="1">
    <location>
        <begin position="1"/>
        <end position="11"/>
    </location>
</feature>
<reference evidence="2" key="1">
    <citation type="submission" date="2014-12" db="EMBL/GenBank/DDBJ databases">
        <title>Insight into the proteome of Arion vulgaris.</title>
        <authorList>
            <person name="Aradska J."/>
            <person name="Bulat T."/>
            <person name="Smidak R."/>
            <person name="Sarate P."/>
            <person name="Gangsoo J."/>
            <person name="Sialana F."/>
            <person name="Bilban M."/>
            <person name="Lubec G."/>
        </authorList>
    </citation>
    <scope>NUCLEOTIDE SEQUENCE</scope>
    <source>
        <tissue evidence="2">Skin</tissue>
    </source>
</reference>
<organism evidence="2">
    <name type="scientific">Arion vulgaris</name>
    <dbReference type="NCBI Taxonomy" id="1028688"/>
    <lineage>
        <taxon>Eukaryota</taxon>
        <taxon>Metazoa</taxon>
        <taxon>Spiralia</taxon>
        <taxon>Lophotrochozoa</taxon>
        <taxon>Mollusca</taxon>
        <taxon>Gastropoda</taxon>
        <taxon>Heterobranchia</taxon>
        <taxon>Euthyneura</taxon>
        <taxon>Panpulmonata</taxon>
        <taxon>Eupulmonata</taxon>
        <taxon>Stylommatophora</taxon>
        <taxon>Helicina</taxon>
        <taxon>Arionoidea</taxon>
        <taxon>Arionidae</taxon>
        <taxon>Arion</taxon>
    </lineage>
</organism>
<feature type="region of interest" description="Disordered" evidence="1">
    <location>
        <begin position="1"/>
        <end position="40"/>
    </location>
</feature>
<accession>A0A0B6Z943</accession>
<evidence type="ECO:0000313" key="2">
    <source>
        <dbReference type="EMBL" id="CEK64431.1"/>
    </source>
</evidence>
<feature type="non-terminal residue" evidence="2">
    <location>
        <position position="68"/>
    </location>
</feature>
<proteinExistence type="predicted"/>
<sequence length="68" mass="7847">MAEESTQTSLWLLNGSEINDGRNQKGKEEKSKNEKKKRKPWAKLHPLQKLMSVCSVLFRIAVLFGILY</sequence>
<dbReference type="EMBL" id="HACG01017566">
    <property type="protein sequence ID" value="CEK64431.1"/>
    <property type="molecule type" value="Transcribed_RNA"/>
</dbReference>
<name>A0A0B6Z943_9EUPU</name>
<evidence type="ECO:0000256" key="1">
    <source>
        <dbReference type="SAM" id="MobiDB-lite"/>
    </source>
</evidence>
<feature type="compositionally biased region" description="Basic and acidic residues" evidence="1">
    <location>
        <begin position="19"/>
        <end position="32"/>
    </location>
</feature>
<gene>
    <name evidence="2" type="primary">ORF51754</name>
</gene>
<dbReference type="AlphaFoldDB" id="A0A0B6Z943"/>
<protein>
    <submittedName>
        <fullName evidence="2">Uncharacterized protein</fullName>
    </submittedName>
</protein>